<reference evidence="2" key="1">
    <citation type="submission" date="2015-04" db="EMBL/GenBank/DDBJ databases">
        <authorList>
            <person name="Schouten J.T."/>
            <person name="Crockett J.T."/>
            <person name="Hodson T.S."/>
            <person name="Hyde J.R."/>
            <person name="Smith T.A."/>
            <person name="Merrill B.D."/>
            <person name="Crook M.B."/>
            <person name="Griffitts J.S."/>
            <person name="Burnett S.H."/>
            <person name="Grose J.H."/>
            <person name="Breakwell D.P."/>
        </authorList>
    </citation>
    <scope>NUCLEOTIDE SEQUENCE [LARGE SCALE GENOMIC DNA]</scope>
</reference>
<evidence type="ECO:0000313" key="2">
    <source>
        <dbReference type="Proteomes" id="UP000221947"/>
    </source>
</evidence>
<keyword evidence="2" id="KW-1185">Reference proteome</keyword>
<organism evidence="1 2">
    <name type="scientific">Sinorhizobium phage phiM7</name>
    <dbReference type="NCBI Taxonomy" id="1647403"/>
    <lineage>
        <taxon>Viruses</taxon>
        <taxon>Duplodnaviria</taxon>
        <taxon>Heunggongvirae</taxon>
        <taxon>Uroviricota</taxon>
        <taxon>Caudoviricetes</taxon>
        <taxon>Emdodecavirus</taxon>
        <taxon>Emdodecavirus M7</taxon>
    </lineage>
</organism>
<evidence type="ECO:0000313" key="1">
    <source>
        <dbReference type="EMBL" id="AKZ65589.1"/>
    </source>
</evidence>
<protein>
    <submittedName>
        <fullName evidence="1">Uncharacterized protein</fullName>
    </submittedName>
</protein>
<accession>A0A0R8UDN1</accession>
<name>A0A0R8UDN1_9CAUD</name>
<proteinExistence type="predicted"/>
<gene>
    <name evidence="1" type="ORF">PHIM7_166</name>
</gene>
<dbReference type="Proteomes" id="UP000221947">
    <property type="component" value="Segment"/>
</dbReference>
<sequence length="39" mass="4736">MVKLASHKRKVRDFETPEPLDSSMVKYYQELKYIFSKKN</sequence>
<dbReference type="EMBL" id="KR052480">
    <property type="protein sequence ID" value="AKZ65589.1"/>
    <property type="molecule type" value="Genomic_DNA"/>
</dbReference>